<dbReference type="EMBL" id="JH159153">
    <property type="protein sequence ID" value="EGZ20747.1"/>
    <property type="molecule type" value="Genomic_DNA"/>
</dbReference>
<dbReference type="KEGG" id="psoj:PHYSODRAFT_494015"/>
<keyword evidence="4" id="KW-1185">Reference proteome</keyword>
<evidence type="ECO:0000256" key="2">
    <source>
        <dbReference type="SAM" id="SignalP"/>
    </source>
</evidence>
<evidence type="ECO:0000313" key="4">
    <source>
        <dbReference type="Proteomes" id="UP000002640"/>
    </source>
</evidence>
<dbReference type="AlphaFoldDB" id="G4Z378"/>
<accession>G4Z378</accession>
<feature type="signal peptide" evidence="2">
    <location>
        <begin position="1"/>
        <end position="21"/>
    </location>
</feature>
<feature type="region of interest" description="Disordered" evidence="1">
    <location>
        <begin position="57"/>
        <end position="95"/>
    </location>
</feature>
<evidence type="ECO:0008006" key="5">
    <source>
        <dbReference type="Google" id="ProtNLM"/>
    </source>
</evidence>
<gene>
    <name evidence="3" type="ORF">PHYSODRAFT_494015</name>
</gene>
<dbReference type="GeneID" id="20657012"/>
<feature type="chain" id="PRO_5003471683" description="RxLR effector protein" evidence="2">
    <location>
        <begin position="22"/>
        <end position="172"/>
    </location>
</feature>
<name>G4Z378_PHYSP</name>
<proteinExistence type="predicted"/>
<evidence type="ECO:0000256" key="1">
    <source>
        <dbReference type="SAM" id="MobiDB-lite"/>
    </source>
</evidence>
<keyword evidence="2" id="KW-0732">Signal</keyword>
<dbReference type="Proteomes" id="UP000002640">
    <property type="component" value="Unassembled WGS sequence"/>
</dbReference>
<feature type="region of interest" description="Disordered" evidence="1">
    <location>
        <begin position="129"/>
        <end position="148"/>
    </location>
</feature>
<protein>
    <recommendedName>
        <fullName evidence="5">RxLR effector protein</fullName>
    </recommendedName>
</protein>
<sequence>MKPSQFIFTLFIAAVLESACAIGSDYQAEAAVEVPARDAIQPLNALRRIQITSELSEPESAGSASWGELSGAEPTGSASATGNSASASTSTAETEAPTTIMVLLPDNLAPSYSGSGSVMFFDGSVGDDDKKASKSASSDSAADKTSNAASGRNFGVAVMLTASTILSALLLA</sequence>
<dbReference type="RefSeq" id="XP_009523464.1">
    <property type="nucleotide sequence ID" value="XM_009525169.1"/>
</dbReference>
<evidence type="ECO:0000313" key="3">
    <source>
        <dbReference type="EMBL" id="EGZ20747.1"/>
    </source>
</evidence>
<dbReference type="InParanoid" id="G4Z378"/>
<feature type="compositionally biased region" description="Low complexity" evidence="1">
    <location>
        <begin position="74"/>
        <end position="95"/>
    </location>
</feature>
<reference evidence="3 4" key="1">
    <citation type="journal article" date="2006" name="Science">
        <title>Phytophthora genome sequences uncover evolutionary origins and mechanisms of pathogenesis.</title>
        <authorList>
            <person name="Tyler B.M."/>
            <person name="Tripathy S."/>
            <person name="Zhang X."/>
            <person name="Dehal P."/>
            <person name="Jiang R.H."/>
            <person name="Aerts A."/>
            <person name="Arredondo F.D."/>
            <person name="Baxter L."/>
            <person name="Bensasson D."/>
            <person name="Beynon J.L."/>
            <person name="Chapman J."/>
            <person name="Damasceno C.M."/>
            <person name="Dorrance A.E."/>
            <person name="Dou D."/>
            <person name="Dickerman A.W."/>
            <person name="Dubchak I.L."/>
            <person name="Garbelotto M."/>
            <person name="Gijzen M."/>
            <person name="Gordon S.G."/>
            <person name="Govers F."/>
            <person name="Grunwald N.J."/>
            <person name="Huang W."/>
            <person name="Ivors K.L."/>
            <person name="Jones R.W."/>
            <person name="Kamoun S."/>
            <person name="Krampis K."/>
            <person name="Lamour K.H."/>
            <person name="Lee M.K."/>
            <person name="McDonald W.H."/>
            <person name="Medina M."/>
            <person name="Meijer H.J."/>
            <person name="Nordberg E.K."/>
            <person name="Maclean D.J."/>
            <person name="Ospina-Giraldo M.D."/>
            <person name="Morris P.F."/>
            <person name="Phuntumart V."/>
            <person name="Putnam N.H."/>
            <person name="Rash S."/>
            <person name="Rose J.K."/>
            <person name="Sakihama Y."/>
            <person name="Salamov A.A."/>
            <person name="Savidor A."/>
            <person name="Scheuring C.F."/>
            <person name="Smith B.M."/>
            <person name="Sobral B.W."/>
            <person name="Terry A."/>
            <person name="Torto-Alalibo T.A."/>
            <person name="Win J."/>
            <person name="Xu Z."/>
            <person name="Zhang H."/>
            <person name="Grigoriev I.V."/>
            <person name="Rokhsar D.S."/>
            <person name="Boore J.L."/>
        </authorList>
    </citation>
    <scope>NUCLEOTIDE SEQUENCE [LARGE SCALE GENOMIC DNA]</scope>
    <source>
        <strain evidence="3 4">P6497</strain>
    </source>
</reference>
<feature type="compositionally biased region" description="Low complexity" evidence="1">
    <location>
        <begin position="134"/>
        <end position="148"/>
    </location>
</feature>
<organism evidence="3 4">
    <name type="scientific">Phytophthora sojae (strain P6497)</name>
    <name type="common">Soybean stem and root rot agent</name>
    <name type="synonym">Phytophthora megasperma f. sp. glycines</name>
    <dbReference type="NCBI Taxonomy" id="1094619"/>
    <lineage>
        <taxon>Eukaryota</taxon>
        <taxon>Sar</taxon>
        <taxon>Stramenopiles</taxon>
        <taxon>Oomycota</taxon>
        <taxon>Peronosporomycetes</taxon>
        <taxon>Peronosporales</taxon>
        <taxon>Peronosporaceae</taxon>
        <taxon>Phytophthora</taxon>
    </lineage>
</organism>